<reference evidence="1" key="2">
    <citation type="submission" date="2021-02" db="EMBL/GenBank/DDBJ databases">
        <title>Aspergillus puulaauensis MK2 genome sequence.</title>
        <authorList>
            <person name="Futagami T."/>
            <person name="Mori K."/>
            <person name="Kadooka C."/>
            <person name="Tanaka T."/>
        </authorList>
    </citation>
    <scope>NUCLEOTIDE SEQUENCE</scope>
    <source>
        <strain evidence="1">MK2</strain>
    </source>
</reference>
<gene>
    <name evidence="1" type="ORF">APUU_30844A</name>
</gene>
<dbReference type="AlphaFoldDB" id="A0A7R7XL72"/>
<name>A0A7R7XL72_9EURO</name>
<dbReference type="RefSeq" id="XP_041554813.1">
    <property type="nucleotide sequence ID" value="XM_041701982.1"/>
</dbReference>
<sequence length="214" mass="24023">MNDPRFDAYTVCWVTTLDCELFAARLCLDKEHADLPTDRQDPNEYILGEMGIHNVVIVFAPQGQYGMVPASNTVTNASRTFRQIRCVLLVGIGGGAPGKPDEWNSMMDIRLGDVVVSCPDKKEGGIVHYDGIQVAAHVSKPPTWLLSKVKKLNSDHTFGKGMMTEYIAQAQQQMRQRMARQNYQFPGRQYDRLSDLTLCMLVIKSVQAVTRLRS</sequence>
<dbReference type="SUPFAM" id="SSF53167">
    <property type="entry name" value="Purine and uridine phosphorylases"/>
    <property type="match status" value="1"/>
</dbReference>
<proteinExistence type="predicted"/>
<dbReference type="PANTHER" id="PTHR46082:SF11">
    <property type="entry name" value="AAA+ ATPASE DOMAIN-CONTAINING PROTEIN-RELATED"/>
    <property type="match status" value="1"/>
</dbReference>
<keyword evidence="2" id="KW-1185">Reference proteome</keyword>
<dbReference type="PANTHER" id="PTHR46082">
    <property type="entry name" value="ATP/GTP-BINDING PROTEIN-RELATED"/>
    <property type="match status" value="1"/>
</dbReference>
<organism evidence="1 2">
    <name type="scientific">Aspergillus puulaauensis</name>
    <dbReference type="NCBI Taxonomy" id="1220207"/>
    <lineage>
        <taxon>Eukaryota</taxon>
        <taxon>Fungi</taxon>
        <taxon>Dikarya</taxon>
        <taxon>Ascomycota</taxon>
        <taxon>Pezizomycotina</taxon>
        <taxon>Eurotiomycetes</taxon>
        <taxon>Eurotiomycetidae</taxon>
        <taxon>Eurotiales</taxon>
        <taxon>Aspergillaceae</taxon>
        <taxon>Aspergillus</taxon>
    </lineage>
</organism>
<dbReference type="GeneID" id="64972624"/>
<dbReference type="InterPro" id="IPR053137">
    <property type="entry name" value="NLR-like"/>
</dbReference>
<evidence type="ECO:0000313" key="1">
    <source>
        <dbReference type="EMBL" id="BCS22619.1"/>
    </source>
</evidence>
<accession>A0A7R7XL72</accession>
<evidence type="ECO:0008006" key="3">
    <source>
        <dbReference type="Google" id="ProtNLM"/>
    </source>
</evidence>
<dbReference type="Gene3D" id="3.40.50.1580">
    <property type="entry name" value="Nucleoside phosphorylase domain"/>
    <property type="match status" value="1"/>
</dbReference>
<protein>
    <recommendedName>
        <fullName evidence="3">Nucleoside phosphorylase domain-containing protein</fullName>
    </recommendedName>
</protein>
<dbReference type="EMBL" id="AP024445">
    <property type="protein sequence ID" value="BCS22619.1"/>
    <property type="molecule type" value="Genomic_DNA"/>
</dbReference>
<dbReference type="OrthoDB" id="1577640at2759"/>
<dbReference type="GO" id="GO:0003824">
    <property type="term" value="F:catalytic activity"/>
    <property type="evidence" value="ECO:0007669"/>
    <property type="project" value="InterPro"/>
</dbReference>
<reference evidence="1" key="1">
    <citation type="submission" date="2021-01" db="EMBL/GenBank/DDBJ databases">
        <authorList>
            <consortium name="Aspergillus puulaauensis MK2 genome sequencing consortium"/>
            <person name="Kazuki M."/>
            <person name="Futagami T."/>
        </authorList>
    </citation>
    <scope>NUCLEOTIDE SEQUENCE</scope>
    <source>
        <strain evidence="1">MK2</strain>
    </source>
</reference>
<dbReference type="GO" id="GO:0009116">
    <property type="term" value="P:nucleoside metabolic process"/>
    <property type="evidence" value="ECO:0007669"/>
    <property type="project" value="InterPro"/>
</dbReference>
<dbReference type="Proteomes" id="UP000654913">
    <property type="component" value="Chromosome 3"/>
</dbReference>
<dbReference type="KEGG" id="apuu:APUU_30844A"/>
<dbReference type="InterPro" id="IPR035994">
    <property type="entry name" value="Nucleoside_phosphorylase_sf"/>
</dbReference>
<evidence type="ECO:0000313" key="2">
    <source>
        <dbReference type="Proteomes" id="UP000654913"/>
    </source>
</evidence>